<feature type="non-terminal residue" evidence="2">
    <location>
        <position position="80"/>
    </location>
</feature>
<protein>
    <submittedName>
        <fullName evidence="2">Uncharacterized protein</fullName>
    </submittedName>
</protein>
<evidence type="ECO:0000313" key="2">
    <source>
        <dbReference type="EMBL" id="KFD57133.1"/>
    </source>
</evidence>
<evidence type="ECO:0000256" key="1">
    <source>
        <dbReference type="SAM" id="MobiDB-lite"/>
    </source>
</evidence>
<keyword evidence="3" id="KW-1185">Reference proteome</keyword>
<dbReference type="AlphaFoldDB" id="A0A085MIT7"/>
<evidence type="ECO:0000313" key="3">
    <source>
        <dbReference type="Proteomes" id="UP000030764"/>
    </source>
</evidence>
<feature type="region of interest" description="Disordered" evidence="1">
    <location>
        <begin position="1"/>
        <end position="38"/>
    </location>
</feature>
<name>A0A085MIT7_9BILA</name>
<dbReference type="EMBL" id="KL363190">
    <property type="protein sequence ID" value="KFD57133.1"/>
    <property type="molecule type" value="Genomic_DNA"/>
</dbReference>
<gene>
    <name evidence="2" type="ORF">M513_02018</name>
</gene>
<dbReference type="Proteomes" id="UP000030764">
    <property type="component" value="Unassembled WGS sequence"/>
</dbReference>
<organism evidence="2 3">
    <name type="scientific">Trichuris suis</name>
    <name type="common">pig whipworm</name>
    <dbReference type="NCBI Taxonomy" id="68888"/>
    <lineage>
        <taxon>Eukaryota</taxon>
        <taxon>Metazoa</taxon>
        <taxon>Ecdysozoa</taxon>
        <taxon>Nematoda</taxon>
        <taxon>Enoplea</taxon>
        <taxon>Dorylaimia</taxon>
        <taxon>Trichinellida</taxon>
        <taxon>Trichuridae</taxon>
        <taxon>Trichuris</taxon>
    </lineage>
</organism>
<proteinExistence type="predicted"/>
<feature type="compositionally biased region" description="Basic and acidic residues" evidence="1">
    <location>
        <begin position="17"/>
        <end position="30"/>
    </location>
</feature>
<feature type="non-terminal residue" evidence="2">
    <location>
        <position position="1"/>
    </location>
</feature>
<accession>A0A085MIT7</accession>
<sequence length="80" mass="9145">AYAAQPINTYGCMSKSRSTESRRRNPERTKSRMSKSRTIKIPKTKLLRQKTGMEVGTWVSLLLERIICWETVSGDTGVHM</sequence>
<reference evidence="2 3" key="1">
    <citation type="journal article" date="2014" name="Nat. Genet.">
        <title>Genome and transcriptome of the porcine whipworm Trichuris suis.</title>
        <authorList>
            <person name="Jex A.R."/>
            <person name="Nejsum P."/>
            <person name="Schwarz E.M."/>
            <person name="Hu L."/>
            <person name="Young N.D."/>
            <person name="Hall R.S."/>
            <person name="Korhonen P.K."/>
            <person name="Liao S."/>
            <person name="Thamsborg S."/>
            <person name="Xia J."/>
            <person name="Xu P."/>
            <person name="Wang S."/>
            <person name="Scheerlinck J.P."/>
            <person name="Hofmann A."/>
            <person name="Sternberg P.W."/>
            <person name="Wang J."/>
            <person name="Gasser R.B."/>
        </authorList>
    </citation>
    <scope>NUCLEOTIDE SEQUENCE [LARGE SCALE GENOMIC DNA]</scope>
    <source>
        <strain evidence="2">DCEP-RM93M</strain>
    </source>
</reference>